<dbReference type="OrthoDB" id="1027344at2"/>
<keyword evidence="3" id="KW-1185">Reference proteome</keyword>
<evidence type="ECO:0000256" key="1">
    <source>
        <dbReference type="SAM" id="Phobius"/>
    </source>
</evidence>
<evidence type="ECO:0008006" key="4">
    <source>
        <dbReference type="Google" id="ProtNLM"/>
    </source>
</evidence>
<keyword evidence="1" id="KW-1133">Transmembrane helix</keyword>
<proteinExistence type="predicted"/>
<feature type="transmembrane region" description="Helical" evidence="1">
    <location>
        <begin position="50"/>
        <end position="68"/>
    </location>
</feature>
<dbReference type="RefSeq" id="WP_125016518.1">
    <property type="nucleotide sequence ID" value="NZ_RQVQ01000002.1"/>
</dbReference>
<dbReference type="EMBL" id="RQVQ01000002">
    <property type="protein sequence ID" value="RRJ93091.1"/>
    <property type="molecule type" value="Genomic_DNA"/>
</dbReference>
<reference evidence="2 3" key="1">
    <citation type="submission" date="2018-11" db="EMBL/GenBank/DDBJ databases">
        <title>Flavobacterium sp. nov., YIM 102701-2 draft genome.</title>
        <authorList>
            <person name="Li G."/>
            <person name="Jiang Y."/>
        </authorList>
    </citation>
    <scope>NUCLEOTIDE SEQUENCE [LARGE SCALE GENOMIC DNA]</scope>
    <source>
        <strain evidence="2 3">YIM 102701-2</strain>
    </source>
</reference>
<keyword evidence="1" id="KW-0812">Transmembrane</keyword>
<protein>
    <recommendedName>
        <fullName evidence="4">Peptidase M56 domain-containing protein</fullName>
    </recommendedName>
</protein>
<organism evidence="2 3">
    <name type="scientific">Paenimyroides tangerinum</name>
    <dbReference type="NCBI Taxonomy" id="2488728"/>
    <lineage>
        <taxon>Bacteria</taxon>
        <taxon>Pseudomonadati</taxon>
        <taxon>Bacteroidota</taxon>
        <taxon>Flavobacteriia</taxon>
        <taxon>Flavobacteriales</taxon>
        <taxon>Flavobacteriaceae</taxon>
        <taxon>Paenimyroides</taxon>
    </lineage>
</organism>
<name>A0A3P3WD51_9FLAO</name>
<comment type="caution">
    <text evidence="2">The sequence shown here is derived from an EMBL/GenBank/DDBJ whole genome shotgun (WGS) entry which is preliminary data.</text>
</comment>
<accession>A0A3P3WD51</accession>
<dbReference type="Proteomes" id="UP000275719">
    <property type="component" value="Unassembled WGS sequence"/>
</dbReference>
<dbReference type="AlphaFoldDB" id="A0A3P3WD51"/>
<sequence length="109" mass="13494">MLIVFSKYLVPKGFVGITIFPFVILRNKNLKNDEVLLFHERIHLKQQSEMLVVFFFVWYVIEFLIRFLKHKDKLIAYRNISFELEAYANERNFKYFENRKWFAFLKYLK</sequence>
<evidence type="ECO:0000313" key="2">
    <source>
        <dbReference type="EMBL" id="RRJ93091.1"/>
    </source>
</evidence>
<evidence type="ECO:0000313" key="3">
    <source>
        <dbReference type="Proteomes" id="UP000275719"/>
    </source>
</evidence>
<gene>
    <name evidence="2" type="ORF">EG240_01040</name>
</gene>
<keyword evidence="1" id="KW-0472">Membrane</keyword>